<evidence type="ECO:0000256" key="2">
    <source>
        <dbReference type="SAM" id="MobiDB-lite"/>
    </source>
</evidence>
<dbReference type="Pfam" id="PF02518">
    <property type="entry name" value="HATPase_c"/>
    <property type="match status" value="1"/>
</dbReference>
<gene>
    <name evidence="5" type="ORF">BON30_19945</name>
</gene>
<dbReference type="SUPFAM" id="SSF56112">
    <property type="entry name" value="Protein kinase-like (PK-like)"/>
    <property type="match status" value="1"/>
</dbReference>
<organism evidence="5 6">
    <name type="scientific">Cystobacter ferrugineus</name>
    <dbReference type="NCBI Taxonomy" id="83449"/>
    <lineage>
        <taxon>Bacteria</taxon>
        <taxon>Pseudomonadati</taxon>
        <taxon>Myxococcota</taxon>
        <taxon>Myxococcia</taxon>
        <taxon>Myxococcales</taxon>
        <taxon>Cystobacterineae</taxon>
        <taxon>Archangiaceae</taxon>
        <taxon>Cystobacter</taxon>
    </lineage>
</organism>
<evidence type="ECO:0000259" key="4">
    <source>
        <dbReference type="PROSITE" id="PS50109"/>
    </source>
</evidence>
<reference evidence="5 6" key="2">
    <citation type="submission" date="2016-12" db="EMBL/GenBank/DDBJ databases">
        <title>Draft Genome Sequence of Cystobacter ferrugineus Strain Cbfe23.</title>
        <authorList>
            <person name="Akbar S."/>
            <person name="Dowd S.E."/>
            <person name="Stevens D.C."/>
        </authorList>
    </citation>
    <scope>NUCLEOTIDE SEQUENCE [LARGE SCALE GENOMIC DNA]</scope>
    <source>
        <strain evidence="5 6">Cbfe23</strain>
    </source>
</reference>
<dbReference type="SUPFAM" id="SSF55874">
    <property type="entry name" value="ATPase domain of HSP90 chaperone/DNA topoisomerase II/histidine kinase"/>
    <property type="match status" value="1"/>
</dbReference>
<feature type="domain" description="Histidine kinase" evidence="4">
    <location>
        <begin position="1585"/>
        <end position="1766"/>
    </location>
</feature>
<dbReference type="PANTHER" id="PTHR43642">
    <property type="entry name" value="HYBRID SIGNAL TRANSDUCTION HISTIDINE KINASE G"/>
    <property type="match status" value="1"/>
</dbReference>
<dbReference type="InterPro" id="IPR000719">
    <property type="entry name" value="Prot_kinase_dom"/>
</dbReference>
<dbReference type="InterPro" id="IPR011009">
    <property type="entry name" value="Kinase-like_dom_sf"/>
</dbReference>
<dbReference type="SMART" id="SM00220">
    <property type="entry name" value="S_TKc"/>
    <property type="match status" value="1"/>
</dbReference>
<accession>A0A1L9B8E3</accession>
<dbReference type="SUPFAM" id="SSF55781">
    <property type="entry name" value="GAF domain-like"/>
    <property type="match status" value="1"/>
</dbReference>
<dbReference type="InterPro" id="IPR005467">
    <property type="entry name" value="His_kinase_dom"/>
</dbReference>
<dbReference type="Pfam" id="PF00069">
    <property type="entry name" value="Pkinase"/>
    <property type="match status" value="1"/>
</dbReference>
<dbReference type="Proteomes" id="UP000182229">
    <property type="component" value="Unassembled WGS sequence"/>
</dbReference>
<dbReference type="InterPro" id="IPR041664">
    <property type="entry name" value="AAA_16"/>
</dbReference>
<evidence type="ECO:0000313" key="6">
    <source>
        <dbReference type="Proteomes" id="UP000182229"/>
    </source>
</evidence>
<dbReference type="InterPro" id="IPR008271">
    <property type="entry name" value="Ser/Thr_kinase_AS"/>
</dbReference>
<dbReference type="Gene3D" id="3.30.450.40">
    <property type="match status" value="1"/>
</dbReference>
<feature type="coiled-coil region" evidence="1">
    <location>
        <begin position="1459"/>
        <end position="1500"/>
    </location>
</feature>
<comment type="caution">
    <text evidence="5">The sequence shown here is derived from an EMBL/GenBank/DDBJ whole genome shotgun (WGS) entry which is preliminary data.</text>
</comment>
<dbReference type="Pfam" id="PF01590">
    <property type="entry name" value="GAF"/>
    <property type="match status" value="1"/>
</dbReference>
<dbReference type="RefSeq" id="WP_071899977.1">
    <property type="nucleotide sequence ID" value="NZ_MPIN01000005.1"/>
</dbReference>
<evidence type="ECO:0000313" key="5">
    <source>
        <dbReference type="EMBL" id="OJH38526.1"/>
    </source>
</evidence>
<dbReference type="OrthoDB" id="212517at2"/>
<dbReference type="PROSITE" id="PS50011">
    <property type="entry name" value="PROTEIN_KINASE_DOM"/>
    <property type="match status" value="1"/>
</dbReference>
<dbReference type="SMART" id="SM00065">
    <property type="entry name" value="GAF"/>
    <property type="match status" value="1"/>
</dbReference>
<protein>
    <submittedName>
        <fullName evidence="5">Histidine kinase</fullName>
    </submittedName>
</protein>
<dbReference type="Gene3D" id="3.40.50.300">
    <property type="entry name" value="P-loop containing nucleotide triphosphate hydrolases"/>
    <property type="match status" value="1"/>
</dbReference>
<keyword evidence="5" id="KW-0418">Kinase</keyword>
<dbReference type="InterPro" id="IPR027417">
    <property type="entry name" value="P-loop_NTPase"/>
</dbReference>
<evidence type="ECO:0000259" key="3">
    <source>
        <dbReference type="PROSITE" id="PS50011"/>
    </source>
</evidence>
<dbReference type="InterPro" id="IPR003594">
    <property type="entry name" value="HATPase_dom"/>
</dbReference>
<reference evidence="6" key="1">
    <citation type="submission" date="2016-11" db="EMBL/GenBank/DDBJ databases">
        <authorList>
            <person name="Shukria A."/>
            <person name="Stevens D.C."/>
        </authorList>
    </citation>
    <scope>NUCLEOTIDE SEQUENCE [LARGE SCALE GENOMIC DNA]</scope>
    <source>
        <strain evidence="6">Cbfe23</strain>
    </source>
</reference>
<dbReference type="CDD" id="cd14014">
    <property type="entry name" value="STKc_PknB_like"/>
    <property type="match status" value="1"/>
</dbReference>
<dbReference type="SUPFAM" id="SSF52540">
    <property type="entry name" value="P-loop containing nucleoside triphosphate hydrolases"/>
    <property type="match status" value="1"/>
</dbReference>
<dbReference type="Gene3D" id="3.30.565.10">
    <property type="entry name" value="Histidine kinase-like ATPase, C-terminal domain"/>
    <property type="match status" value="1"/>
</dbReference>
<feature type="region of interest" description="Disordered" evidence="2">
    <location>
        <begin position="1747"/>
        <end position="1770"/>
    </location>
</feature>
<keyword evidence="1" id="KW-0175">Coiled coil</keyword>
<keyword evidence="5" id="KW-0808">Transferase</keyword>
<sequence>MLDLPGYRVIGTLRTTSSNVLFQAVREADGVSLILKTPLAPTPGALEKERYRREFAILQRLRDVRGVTHVYSCEWIHGRPVLLLEQVSGEPLAESRNQPMDVSQFLGLALSLTSILGEVHRRNIIHKDVKPSNILLEPSGEVRLVDFGVAALQQVEHQGPVPAHPIEGTLAYMSPEQTGRMNRALDYRTDFYSLGVTFYELLTGRRPFQARDALEWFHAHMAHQPRPPHELNPQVPPALSAIVLKLMAKVAEERYQSAEGLKADLERYREASSRSTQEEFPLGTRDTPHGFQLPQRLYGREAQVNALHEGFERVASTGRPELLLIRGYAGIGKSSVVHELYKPVVQRRGFFLKGKFDQFQRDVPYAALAQMLQDMVQQLLARSDEELAGWRERINQAWEDQGQLLVDLVPRLEEVVGRQPPLQELPSSEAQRRFFQVVRQFTSVISTKEYPAAVVLDDLQWASASSLRMLDHLLSGSESAPVLWLVAFREHEVGPSHPLTSTLQKVREAGVRITDIQLEPLVVAQVEQLVADALPGAGADVVAPLAALLQEKTGGNPFFLLRLLETLHRDGLLVRLPEGGWRWDAEGVRARDYSENIVDFMVGKLRQFPPDTQHLLRLAACAGNVFSPRVLAMLLGLPDVHQVEQGLEPALQEGMLGRVGPEKYRFLHDRIQQAAHALSAEAERQRVHLRIGRWLLETLSPEELRGSLFDVVYQLNAGAALIEEPAERHQLARLDAEAGEKAQIALALNPARAYFTTAFALIPGDPWETDPELALQVRLALCRTEFMSGNTSEAQRLAEELSPRARTRADTVALSFLLQDIHFARGEFLQSMERVMDCLALLDMPVSRQPTWEEAVAAHEEVWRLLGSRPIESLAELPLMTHPDMKMAVAALFKLFPTAHSSNPHLLIVILSRMVTLTLRHGFVADVVTGYAWFGVITGFFFKRHREGMAFARLALGLVDRHGLPYRSGVLLSTHFCSVWVEPLARARELLLEGLGHALRMGSSSATSYCGSALVTLRLAMGHPLDEVYQESVARDELVRKLGFVDPHEWLLVVQRYVQQLRGHSPSFQSLDGEGFDERAYEARLTPQRMGATRCHYWLIKLQSRYMCGAYEQAREAAEQVAGLLWATTGSLSAREGHFFRALALAACFEAAPPERRREDLAAIEQHHQQLAQWAENCPENFRALERLVLAERARLGGRSEEAIQAYEEAIRAARENEATQYLGLASELAANFWRARQLPLVALGFAREAHAAYQQWGAQAKVRQLESQWPHLAAPEARRDAQTTTTSSADSTHIDALTVVKAQQAVSGEIVLERLVTALMKAAMENAGAQRGALLLSQENTLAVAALFRLSPDGATLALDEGGHHELPWTLLTYVRRTREHVLIGDASKPHPFSADPYLARGAARSVLCLPLMRQEVFSGALYLENNLATNAFSPARLALLGHLASQAAISIENARLYADVQRARMELYQANDELERRVEERTRELKQAQARLVDAAREVGMTEVASNVLHNVGNVLTSAVIQLEMMRKAVGALRVGRLKQASALLVEHRQELADFLTKDPRGGHLPDYLAALSDDLMKDQMRLMEDMDAMSRHVEHIRAIIQVQQSHARNALLTEECDLAQLIDDALRFQLAALERHGVTLHRALSARPRVSADKHKVMQILINLISNANHALGEMPEGKRNLWVRLSAEGNMARLQVEDDGVGIAPELMGSLFTHGFTTRKDGHGFGLHSSALAAKMMKGQLTLSSEGPGKGAVATLELPLSSRTGP</sequence>
<dbReference type="PANTHER" id="PTHR43642:SF1">
    <property type="entry name" value="HYBRID SIGNAL TRANSDUCTION HISTIDINE KINASE G"/>
    <property type="match status" value="1"/>
</dbReference>
<dbReference type="STRING" id="83449.BON30_19945"/>
<dbReference type="SMART" id="SM00387">
    <property type="entry name" value="HATPase_c"/>
    <property type="match status" value="1"/>
</dbReference>
<dbReference type="InterPro" id="IPR053159">
    <property type="entry name" value="Hybrid_Histidine_Kinase"/>
</dbReference>
<proteinExistence type="predicted"/>
<dbReference type="Gene3D" id="1.10.510.10">
    <property type="entry name" value="Transferase(Phosphotransferase) domain 1"/>
    <property type="match status" value="1"/>
</dbReference>
<dbReference type="PROSITE" id="PS00108">
    <property type="entry name" value="PROTEIN_KINASE_ST"/>
    <property type="match status" value="1"/>
</dbReference>
<keyword evidence="6" id="KW-1185">Reference proteome</keyword>
<name>A0A1L9B8E3_9BACT</name>
<dbReference type="EMBL" id="MPIN01000005">
    <property type="protein sequence ID" value="OJH38526.1"/>
    <property type="molecule type" value="Genomic_DNA"/>
</dbReference>
<evidence type="ECO:0000256" key="1">
    <source>
        <dbReference type="SAM" id="Coils"/>
    </source>
</evidence>
<feature type="coiled-coil region" evidence="1">
    <location>
        <begin position="248"/>
        <end position="278"/>
    </location>
</feature>
<feature type="domain" description="Protein kinase" evidence="3">
    <location>
        <begin position="7"/>
        <end position="269"/>
    </location>
</feature>
<dbReference type="GO" id="GO:0004672">
    <property type="term" value="F:protein kinase activity"/>
    <property type="evidence" value="ECO:0007669"/>
    <property type="project" value="InterPro"/>
</dbReference>
<dbReference type="InterPro" id="IPR036890">
    <property type="entry name" value="HATPase_C_sf"/>
</dbReference>
<dbReference type="PROSITE" id="PS50109">
    <property type="entry name" value="HIS_KIN"/>
    <property type="match status" value="1"/>
</dbReference>
<dbReference type="Pfam" id="PF13191">
    <property type="entry name" value="AAA_16"/>
    <property type="match status" value="1"/>
</dbReference>
<dbReference type="InterPro" id="IPR029016">
    <property type="entry name" value="GAF-like_dom_sf"/>
</dbReference>
<dbReference type="InterPro" id="IPR003018">
    <property type="entry name" value="GAF"/>
</dbReference>
<dbReference type="GO" id="GO:0005524">
    <property type="term" value="F:ATP binding"/>
    <property type="evidence" value="ECO:0007669"/>
    <property type="project" value="InterPro"/>
</dbReference>